<feature type="region of interest" description="Disordered" evidence="9">
    <location>
        <begin position="272"/>
        <end position="333"/>
    </location>
</feature>
<keyword evidence="5" id="KW-0333">Golgi apparatus</keyword>
<dbReference type="Gene3D" id="1.25.40.90">
    <property type="match status" value="1"/>
</dbReference>
<dbReference type="GO" id="GO:0005905">
    <property type="term" value="C:clathrin-coated pit"/>
    <property type="evidence" value="ECO:0007669"/>
    <property type="project" value="UniProtKB-SubCell"/>
</dbReference>
<keyword evidence="4" id="KW-0254">Endocytosis</keyword>
<evidence type="ECO:0000256" key="4">
    <source>
        <dbReference type="ARBA" id="ARBA00022583"/>
    </source>
</evidence>
<evidence type="ECO:0000313" key="12">
    <source>
        <dbReference type="Proteomes" id="UP001055439"/>
    </source>
</evidence>
<dbReference type="AlphaFoldDB" id="A0A9E7I108"/>
<protein>
    <submittedName>
        <fullName evidence="11">ENTH</fullName>
    </submittedName>
</protein>
<name>A0A9E7I108_9LILI</name>
<feature type="region of interest" description="Disordered" evidence="9">
    <location>
        <begin position="157"/>
        <end position="187"/>
    </location>
</feature>
<evidence type="ECO:0000256" key="3">
    <source>
        <dbReference type="ARBA" id="ARBA00004600"/>
    </source>
</evidence>
<dbReference type="PANTHER" id="PTHR22951">
    <property type="entry name" value="CLATHRIN ASSEMBLY PROTEIN"/>
    <property type="match status" value="1"/>
</dbReference>
<sequence length="466" mass="52215">MAPSIRKALGTVKDQTSIGLAKVSSNIAPELDVAIVKATSHDDEPANEKYLREILNMTSYSRGYIGACIATVSKRLGKTHDWIVALKALMLVHRLLVDGDPAFQHEILYATRRGTRLLNMSDFRDEAHSNSWDHSGFVRTYALYLDQRLECMVYERKQSGGSSRSNDPTTERWRSPPPNRSDYGDRDPYGRMHQLHQLLDRFLACRPTGNAKHSRMILIALYPIVRESFQLYADICEILAILLDRFFDMDYPDCVQRITDKLLETLEEFMRDRAKRPKSPPREAVPAPTGAGDEEPEQDMNSIKALPAPSDYKEEEPEPAKVTVEPVKPRPQQQADLVDLRDDGSSADEQSNKLALALFQGPVAAANGANAETGKADWEIVLTIGGDPFAASLSVPPPSYVQMAEIEKKQQLLVQEQVMWQQYAKDGMQGQTSLAKLNNTFMPNPAMPYGMPTAYNMAGGYYYPAR</sequence>
<dbReference type="PROSITE" id="PS50942">
    <property type="entry name" value="ENTH"/>
    <property type="match status" value="1"/>
</dbReference>
<dbReference type="SUPFAM" id="SSF89009">
    <property type="entry name" value="GAT-like domain"/>
    <property type="match status" value="1"/>
</dbReference>
<dbReference type="InterPro" id="IPR048050">
    <property type="entry name" value="ANTH_N_plant"/>
</dbReference>
<feature type="domain" description="ENTH" evidence="10">
    <location>
        <begin position="23"/>
        <end position="159"/>
    </location>
</feature>
<organism evidence="11 12">
    <name type="scientific">Musa troglodytarum</name>
    <name type="common">fe'i banana</name>
    <dbReference type="NCBI Taxonomy" id="320322"/>
    <lineage>
        <taxon>Eukaryota</taxon>
        <taxon>Viridiplantae</taxon>
        <taxon>Streptophyta</taxon>
        <taxon>Embryophyta</taxon>
        <taxon>Tracheophyta</taxon>
        <taxon>Spermatophyta</taxon>
        <taxon>Magnoliopsida</taxon>
        <taxon>Liliopsida</taxon>
        <taxon>Zingiberales</taxon>
        <taxon>Musaceae</taxon>
        <taxon>Musa</taxon>
    </lineage>
</organism>
<dbReference type="GO" id="GO:0005546">
    <property type="term" value="F:phosphatidylinositol-4,5-bisphosphate binding"/>
    <property type="evidence" value="ECO:0007669"/>
    <property type="project" value="TreeGrafter"/>
</dbReference>
<feature type="compositionally biased region" description="Polar residues" evidence="9">
    <location>
        <begin position="159"/>
        <end position="168"/>
    </location>
</feature>
<evidence type="ECO:0000313" key="11">
    <source>
        <dbReference type="EMBL" id="URE39999.1"/>
    </source>
</evidence>
<evidence type="ECO:0000256" key="2">
    <source>
        <dbReference type="ARBA" id="ARBA00004555"/>
    </source>
</evidence>
<proteinExistence type="predicted"/>
<keyword evidence="6" id="KW-0472">Membrane</keyword>
<dbReference type="GO" id="GO:0005794">
    <property type="term" value="C:Golgi apparatus"/>
    <property type="evidence" value="ECO:0007669"/>
    <property type="project" value="UniProtKB-SubCell"/>
</dbReference>
<dbReference type="SMART" id="SM00273">
    <property type="entry name" value="ENTH"/>
    <property type="match status" value="1"/>
</dbReference>
<keyword evidence="8" id="KW-0968">Cytoplasmic vesicle</keyword>
<keyword evidence="7" id="KW-0168">Coated pit</keyword>
<dbReference type="EMBL" id="CP097510">
    <property type="protein sequence ID" value="URE39999.1"/>
    <property type="molecule type" value="Genomic_DNA"/>
</dbReference>
<evidence type="ECO:0000256" key="1">
    <source>
        <dbReference type="ARBA" id="ARBA00004132"/>
    </source>
</evidence>
<dbReference type="InterPro" id="IPR011417">
    <property type="entry name" value="ANTH_dom"/>
</dbReference>
<evidence type="ECO:0000259" key="10">
    <source>
        <dbReference type="PROSITE" id="PS50942"/>
    </source>
</evidence>
<dbReference type="Pfam" id="PF07651">
    <property type="entry name" value="ANTH"/>
    <property type="match status" value="1"/>
</dbReference>
<dbReference type="InterPro" id="IPR013809">
    <property type="entry name" value="ENTH"/>
</dbReference>
<dbReference type="FunFam" id="1.25.40.90:FF:000019">
    <property type="entry name" value="Clathrin coat assembly protein"/>
    <property type="match status" value="1"/>
</dbReference>
<dbReference type="OrthoDB" id="44015at2759"/>
<dbReference type="GO" id="GO:0032050">
    <property type="term" value="F:clathrin heavy chain binding"/>
    <property type="evidence" value="ECO:0007669"/>
    <property type="project" value="TreeGrafter"/>
</dbReference>
<dbReference type="InterPro" id="IPR014712">
    <property type="entry name" value="ANTH_dom_sf"/>
</dbReference>
<dbReference type="InterPro" id="IPR008942">
    <property type="entry name" value="ENTH_VHS"/>
</dbReference>
<dbReference type="Gene3D" id="1.20.58.150">
    <property type="entry name" value="ANTH domain"/>
    <property type="match status" value="1"/>
</dbReference>
<keyword evidence="12" id="KW-1185">Reference proteome</keyword>
<evidence type="ECO:0000256" key="9">
    <source>
        <dbReference type="SAM" id="MobiDB-lite"/>
    </source>
</evidence>
<accession>A0A9E7I108</accession>
<gene>
    <name evidence="11" type="ORF">MUK42_06471</name>
</gene>
<dbReference type="GO" id="GO:0006900">
    <property type="term" value="P:vesicle budding from membrane"/>
    <property type="evidence" value="ECO:0007669"/>
    <property type="project" value="TreeGrafter"/>
</dbReference>
<dbReference type="PANTHER" id="PTHR22951:SF13">
    <property type="entry name" value="ASSEMBLY PROTEIN, PUTATIVE, EXPRESSED-RELATED"/>
    <property type="match status" value="1"/>
</dbReference>
<evidence type="ECO:0000256" key="8">
    <source>
        <dbReference type="ARBA" id="ARBA00023329"/>
    </source>
</evidence>
<dbReference type="GO" id="GO:0005545">
    <property type="term" value="F:1-phosphatidylinositol binding"/>
    <property type="evidence" value="ECO:0007669"/>
    <property type="project" value="InterPro"/>
</dbReference>
<dbReference type="GO" id="GO:0000149">
    <property type="term" value="F:SNARE binding"/>
    <property type="evidence" value="ECO:0007669"/>
    <property type="project" value="TreeGrafter"/>
</dbReference>
<dbReference type="SUPFAM" id="SSF48464">
    <property type="entry name" value="ENTH/VHS domain"/>
    <property type="match status" value="1"/>
</dbReference>
<dbReference type="InterPro" id="IPR045192">
    <property type="entry name" value="AP180-like"/>
</dbReference>
<reference evidence="11" key="1">
    <citation type="submission" date="2022-05" db="EMBL/GenBank/DDBJ databases">
        <title>The Musa troglodytarum L. genome provides insights into the mechanism of non-climacteric behaviour and enrichment of carotenoids.</title>
        <authorList>
            <person name="Wang J."/>
        </authorList>
    </citation>
    <scope>NUCLEOTIDE SEQUENCE</scope>
    <source>
        <tissue evidence="11">Leaf</tissue>
    </source>
</reference>
<dbReference type="Proteomes" id="UP001055439">
    <property type="component" value="Chromosome 8"/>
</dbReference>
<comment type="subcellular location">
    <subcellularLocation>
        <location evidence="1">Cytoplasmic vesicle</location>
        <location evidence="1">Clathrin-coated vesicle</location>
    </subcellularLocation>
    <subcellularLocation>
        <location evidence="2">Golgi apparatus</location>
    </subcellularLocation>
    <subcellularLocation>
        <location evidence="3">Membrane</location>
        <location evidence="3">Clathrin-coated pit</location>
    </subcellularLocation>
</comment>
<evidence type="ECO:0000256" key="7">
    <source>
        <dbReference type="ARBA" id="ARBA00023176"/>
    </source>
</evidence>
<dbReference type="GO" id="GO:0072583">
    <property type="term" value="P:clathrin-dependent endocytosis"/>
    <property type="evidence" value="ECO:0007669"/>
    <property type="project" value="InterPro"/>
</dbReference>
<evidence type="ECO:0000256" key="5">
    <source>
        <dbReference type="ARBA" id="ARBA00023034"/>
    </source>
</evidence>
<dbReference type="CDD" id="cd16987">
    <property type="entry name" value="ANTH_N_AP180_plant"/>
    <property type="match status" value="1"/>
</dbReference>
<evidence type="ECO:0000256" key="6">
    <source>
        <dbReference type="ARBA" id="ARBA00023136"/>
    </source>
</evidence>
<dbReference type="GO" id="GO:0048268">
    <property type="term" value="P:clathrin coat assembly"/>
    <property type="evidence" value="ECO:0007669"/>
    <property type="project" value="InterPro"/>
</dbReference>
<dbReference type="GO" id="GO:0030136">
    <property type="term" value="C:clathrin-coated vesicle"/>
    <property type="evidence" value="ECO:0007669"/>
    <property type="project" value="UniProtKB-SubCell"/>
</dbReference>